<reference evidence="3" key="1">
    <citation type="journal article" date="2019" name="Int. J. Syst. Evol. Microbiol.">
        <title>The Global Catalogue of Microorganisms (GCM) 10K type strain sequencing project: providing services to taxonomists for standard genome sequencing and annotation.</title>
        <authorList>
            <consortium name="The Broad Institute Genomics Platform"/>
            <consortium name="The Broad Institute Genome Sequencing Center for Infectious Disease"/>
            <person name="Wu L."/>
            <person name="Ma J."/>
        </authorList>
    </citation>
    <scope>NUCLEOTIDE SEQUENCE [LARGE SCALE GENOMIC DNA]</scope>
    <source>
        <strain evidence="3">JCM 15608</strain>
    </source>
</reference>
<evidence type="ECO:0000313" key="2">
    <source>
        <dbReference type="EMBL" id="GAA0820263.1"/>
    </source>
</evidence>
<keyword evidence="3" id="KW-1185">Reference proteome</keyword>
<evidence type="ECO:0000313" key="3">
    <source>
        <dbReference type="Proteomes" id="UP001500021"/>
    </source>
</evidence>
<evidence type="ECO:0000259" key="1">
    <source>
        <dbReference type="Pfam" id="PF17775"/>
    </source>
</evidence>
<dbReference type="InterPro" id="IPR032710">
    <property type="entry name" value="NTF2-like_dom_sf"/>
</dbReference>
<dbReference type="RefSeq" id="WP_343817904.1">
    <property type="nucleotide sequence ID" value="NZ_BAAAFA010000008.1"/>
</dbReference>
<dbReference type="PANTHER" id="PTHR33747">
    <property type="entry name" value="UPF0225 PROTEIN SCO1677"/>
    <property type="match status" value="1"/>
</dbReference>
<dbReference type="Proteomes" id="UP001500021">
    <property type="component" value="Unassembled WGS sequence"/>
</dbReference>
<proteinExistence type="predicted"/>
<name>A0ABP3WID7_9GAMM</name>
<accession>A0ABP3WID7</accession>
<dbReference type="SUPFAM" id="SSF54427">
    <property type="entry name" value="NTF2-like"/>
    <property type="match status" value="1"/>
</dbReference>
<comment type="caution">
    <text evidence="2">The sequence shown here is derived from an EMBL/GenBank/DDBJ whole genome shotgun (WGS) entry which is preliminary data.</text>
</comment>
<dbReference type="InterPro" id="IPR048469">
    <property type="entry name" value="YchJ-like_M"/>
</dbReference>
<gene>
    <name evidence="2" type="ORF">GCM10009111_25480</name>
</gene>
<sequence>MINTMMLCPCGSKSLLIDCCQPYINGDKKPESAEQLMRSRFSAYALCNATYIFNTYAAKSQVDNSIEDIKQWAKACKWLALEVHQTTKSTVEFSAYYIHDDTLCELREHSNFVIEQGTWRYLDGDISKNDIITKVKRNEVCPCNNYESSITVKKNKKYKHCCAN</sequence>
<feature type="domain" description="YchJ-like middle NTF2-like" evidence="1">
    <location>
        <begin position="32"/>
        <end position="124"/>
    </location>
</feature>
<dbReference type="Pfam" id="PF17775">
    <property type="entry name" value="YchJ_M-like"/>
    <property type="match status" value="1"/>
</dbReference>
<dbReference type="PANTHER" id="PTHR33747:SF1">
    <property type="entry name" value="ADENYLATE CYCLASE-ASSOCIATED CAP C-TERMINAL DOMAIN-CONTAINING PROTEIN"/>
    <property type="match status" value="1"/>
</dbReference>
<dbReference type="EMBL" id="BAAAFA010000008">
    <property type="protein sequence ID" value="GAA0820263.1"/>
    <property type="molecule type" value="Genomic_DNA"/>
</dbReference>
<protein>
    <submittedName>
        <fullName evidence="2">YchJ family protein</fullName>
    </submittedName>
</protein>
<dbReference type="Gene3D" id="3.10.450.50">
    <property type="match status" value="1"/>
</dbReference>
<organism evidence="2 3">
    <name type="scientific">Colwellia asteriadis</name>
    <dbReference type="NCBI Taxonomy" id="517723"/>
    <lineage>
        <taxon>Bacteria</taxon>
        <taxon>Pseudomonadati</taxon>
        <taxon>Pseudomonadota</taxon>
        <taxon>Gammaproteobacteria</taxon>
        <taxon>Alteromonadales</taxon>
        <taxon>Colwelliaceae</taxon>
        <taxon>Colwellia</taxon>
    </lineage>
</organism>